<dbReference type="EMBL" id="JAHCDA010000001">
    <property type="protein sequence ID" value="MBS7810509.1"/>
    <property type="molecule type" value="Genomic_DNA"/>
</dbReference>
<evidence type="ECO:0000256" key="1">
    <source>
        <dbReference type="SAM" id="SignalP"/>
    </source>
</evidence>
<name>A0ABS5Q9X7_9PROT</name>
<gene>
    <name evidence="2" type="ORF">KHU32_06145</name>
</gene>
<keyword evidence="1" id="KW-0732">Signal</keyword>
<protein>
    <submittedName>
        <fullName evidence="2">Uncharacterized protein</fullName>
    </submittedName>
</protein>
<comment type="caution">
    <text evidence="2">The sequence shown here is derived from an EMBL/GenBank/DDBJ whole genome shotgun (WGS) entry which is preliminary data.</text>
</comment>
<dbReference type="Proteomes" id="UP000766336">
    <property type="component" value="Unassembled WGS sequence"/>
</dbReference>
<dbReference type="RefSeq" id="WP_213669122.1">
    <property type="nucleotide sequence ID" value="NZ_JAHCDA010000001.1"/>
</dbReference>
<feature type="chain" id="PRO_5046858575" evidence="1">
    <location>
        <begin position="32"/>
        <end position="172"/>
    </location>
</feature>
<sequence length="172" mass="19012">MIGAAVLPRMALALRLLAWPAGRIAPPPAIAFPAPAPPTAIEDDLGELRYLITSRGVQPVRLGRGERERHGYREVRAYNIADDGRPVLVPRWRRVESLHPTVDAARVAYVRVYERSCTHFRGTTRRAVQTSLLDLAPGSGPRRRPLAQGAIALGLAYALTWGLDLLEWSMHP</sequence>
<proteinExistence type="predicted"/>
<accession>A0ABS5Q9X7</accession>
<keyword evidence="3" id="KW-1185">Reference proteome</keyword>
<organism evidence="2 3">
    <name type="scientific">Roseococcus pinisoli</name>
    <dbReference type="NCBI Taxonomy" id="2835040"/>
    <lineage>
        <taxon>Bacteria</taxon>
        <taxon>Pseudomonadati</taxon>
        <taxon>Pseudomonadota</taxon>
        <taxon>Alphaproteobacteria</taxon>
        <taxon>Acetobacterales</taxon>
        <taxon>Roseomonadaceae</taxon>
        <taxon>Roseococcus</taxon>
    </lineage>
</organism>
<evidence type="ECO:0000313" key="2">
    <source>
        <dbReference type="EMBL" id="MBS7810509.1"/>
    </source>
</evidence>
<feature type="signal peptide" evidence="1">
    <location>
        <begin position="1"/>
        <end position="31"/>
    </location>
</feature>
<evidence type="ECO:0000313" key="3">
    <source>
        <dbReference type="Proteomes" id="UP000766336"/>
    </source>
</evidence>
<reference evidence="2 3" key="1">
    <citation type="submission" date="2021-05" db="EMBL/GenBank/DDBJ databases">
        <title>Roseococcus sp. XZZS9, whole genome shotgun sequencing project.</title>
        <authorList>
            <person name="Zhao G."/>
            <person name="Shen L."/>
        </authorList>
    </citation>
    <scope>NUCLEOTIDE SEQUENCE [LARGE SCALE GENOMIC DNA]</scope>
    <source>
        <strain evidence="2 3">XZZS9</strain>
    </source>
</reference>